<accession>E0VD10</accession>
<feature type="transmembrane region" description="Helical" evidence="7">
    <location>
        <begin position="150"/>
        <end position="167"/>
    </location>
</feature>
<protein>
    <submittedName>
        <fullName evidence="9 10">Synaptic vesicle protein, putative</fullName>
    </submittedName>
</protein>
<evidence type="ECO:0000256" key="3">
    <source>
        <dbReference type="ARBA" id="ARBA00022448"/>
    </source>
</evidence>
<keyword evidence="4 7" id="KW-0812">Transmembrane</keyword>
<dbReference type="OMA" id="PRDWDFE"/>
<comment type="similarity">
    <text evidence="2">Belongs to the major facilitator superfamily.</text>
</comment>
<dbReference type="EMBL" id="AAZO01001232">
    <property type="status" value="NOT_ANNOTATED_CDS"/>
    <property type="molecule type" value="Genomic_DNA"/>
</dbReference>
<dbReference type="PROSITE" id="PS50850">
    <property type="entry name" value="MFS"/>
    <property type="match status" value="1"/>
</dbReference>
<feature type="transmembrane region" description="Helical" evidence="7">
    <location>
        <begin position="527"/>
        <end position="549"/>
    </location>
</feature>
<evidence type="ECO:0000313" key="10">
    <source>
        <dbReference type="EnsemblMetazoa" id="PHUM103440-PA"/>
    </source>
</evidence>
<dbReference type="GO" id="GO:0016020">
    <property type="term" value="C:membrane"/>
    <property type="evidence" value="ECO:0007669"/>
    <property type="project" value="UniProtKB-SubCell"/>
</dbReference>
<sequence>MNKGNNFFKKSKSYTVSVIEFSPENKKENKLSIIDKNDDRGGIDNNGYVHNDDDDDNVKYDYDKIYDFEEAISATQFGSYNWFLLIIILLGHVSTVYSTTTMSYVLPSAECDLHLTNVDKGMLNSMELIGMTLSGFIWGILSDSAGRKNILIIIFGSDTIITIMTAMAQNLNLLIACKFLSGIINGSGVAIMATLAAECHSLYYRASVTIGLGFFYSFAIITLPILAWLIIPTSIHLSLFNGYINLPNWRIFILASSIPGILSFIGFFFTYESPKFLMFQNKNDEALEVFKKIYNKNTGKSFETFPASIIIYNFKLRHYLVVKILKNERPEGFDKPKNDKFSFNEMVINIWNQIIQIFRPPYFLAILLPCVIQFCTAVGVNTIRLWSPQLFASVLEYEKLLGNISNPSTICDILTTTSIINTQNVVADCDEIIMDENIYVNSMIIGAVTCLGYVISGYAVRIIERKWLLVFVYFAGVVTSLILYWSTTSKLMVGVVAIFIAILSTGATAVISVIIDIFPTFLRSTAVSLCMTLGRTGGIFGNSIFAVLLDFNCSISFIVLPTAILISAGLTFLLPRTKGKHLE</sequence>
<feature type="transmembrane region" description="Helical" evidence="7">
    <location>
        <begin position="251"/>
        <end position="271"/>
    </location>
</feature>
<dbReference type="CTD" id="8238127"/>
<dbReference type="InterPro" id="IPR036259">
    <property type="entry name" value="MFS_trans_sf"/>
</dbReference>
<dbReference type="SUPFAM" id="SSF103473">
    <property type="entry name" value="MFS general substrate transporter"/>
    <property type="match status" value="1"/>
</dbReference>
<dbReference type="Pfam" id="PF00083">
    <property type="entry name" value="Sugar_tr"/>
    <property type="match status" value="1"/>
</dbReference>
<dbReference type="EnsemblMetazoa" id="PHUM103440-RA">
    <property type="protein sequence ID" value="PHUM103440-PA"/>
    <property type="gene ID" value="PHUM103440"/>
</dbReference>
<dbReference type="OrthoDB" id="3936150at2759"/>
<feature type="transmembrane region" description="Helical" evidence="7">
    <location>
        <begin position="555"/>
        <end position="574"/>
    </location>
</feature>
<feature type="transmembrane region" description="Helical" evidence="7">
    <location>
        <begin position="82"/>
        <end position="102"/>
    </location>
</feature>
<feature type="transmembrane region" description="Helical" evidence="7">
    <location>
        <begin position="173"/>
        <end position="196"/>
    </location>
</feature>
<dbReference type="KEGG" id="phu:Phum_PHUM103440"/>
<keyword evidence="3" id="KW-0813">Transport</keyword>
<feature type="transmembrane region" description="Helical" evidence="7">
    <location>
        <begin position="467"/>
        <end position="485"/>
    </location>
</feature>
<dbReference type="PROSITE" id="PS00217">
    <property type="entry name" value="SUGAR_TRANSPORT_2"/>
    <property type="match status" value="1"/>
</dbReference>
<feature type="transmembrane region" description="Helical" evidence="7">
    <location>
        <begin position="208"/>
        <end position="231"/>
    </location>
</feature>
<keyword evidence="6 7" id="KW-0472">Membrane</keyword>
<dbReference type="AlphaFoldDB" id="E0VD10"/>
<reference evidence="9" key="1">
    <citation type="submission" date="2007-04" db="EMBL/GenBank/DDBJ databases">
        <title>Annotation of Pediculus humanus corporis strain USDA.</title>
        <authorList>
            <person name="Kirkness E."/>
            <person name="Hannick L."/>
            <person name="Hass B."/>
            <person name="Bruggner R."/>
            <person name="Lawson D."/>
            <person name="Bidwell S."/>
            <person name="Joardar V."/>
            <person name="Caler E."/>
            <person name="Walenz B."/>
            <person name="Inman J."/>
            <person name="Schobel S."/>
            <person name="Galinsky K."/>
            <person name="Amedeo P."/>
            <person name="Strausberg R."/>
        </authorList>
    </citation>
    <scope>NUCLEOTIDE SEQUENCE</scope>
    <source>
        <strain evidence="9">USDA</strain>
    </source>
</reference>
<evidence type="ECO:0000313" key="9">
    <source>
        <dbReference type="EMBL" id="EEB11266.1"/>
    </source>
</evidence>
<feature type="transmembrane region" description="Helical" evidence="7">
    <location>
        <begin position="491"/>
        <end position="515"/>
    </location>
</feature>
<dbReference type="Gene3D" id="1.20.1250.20">
    <property type="entry name" value="MFS general substrate transporter like domains"/>
    <property type="match status" value="1"/>
</dbReference>
<evidence type="ECO:0000313" key="11">
    <source>
        <dbReference type="Proteomes" id="UP000009046"/>
    </source>
</evidence>
<dbReference type="HOGENOM" id="CLU_001265_46_15_1"/>
<dbReference type="InterPro" id="IPR005829">
    <property type="entry name" value="Sugar_transporter_CS"/>
</dbReference>
<dbReference type="PANTHER" id="PTHR23511:SF36">
    <property type="entry name" value="EG:BACR7A4.13 PROTEIN-RELATED"/>
    <property type="match status" value="1"/>
</dbReference>
<dbReference type="GeneID" id="8238127"/>
<proteinExistence type="inferred from homology"/>
<dbReference type="InterPro" id="IPR020846">
    <property type="entry name" value="MFS_dom"/>
</dbReference>
<comment type="subcellular location">
    <subcellularLocation>
        <location evidence="1">Membrane</location>
        <topology evidence="1">Multi-pass membrane protein</topology>
    </subcellularLocation>
</comment>
<evidence type="ECO:0000256" key="5">
    <source>
        <dbReference type="ARBA" id="ARBA00022989"/>
    </source>
</evidence>
<evidence type="ECO:0000256" key="7">
    <source>
        <dbReference type="SAM" id="Phobius"/>
    </source>
</evidence>
<reference evidence="10" key="3">
    <citation type="submission" date="2021-02" db="UniProtKB">
        <authorList>
            <consortium name="EnsemblMetazoa"/>
        </authorList>
    </citation>
    <scope>IDENTIFICATION</scope>
    <source>
        <strain evidence="10">USDA</strain>
    </source>
</reference>
<reference evidence="9" key="2">
    <citation type="submission" date="2007-04" db="EMBL/GenBank/DDBJ databases">
        <title>The genome of the human body louse.</title>
        <authorList>
            <consortium name="The Human Body Louse Genome Consortium"/>
            <person name="Kirkness E."/>
            <person name="Walenz B."/>
            <person name="Hass B."/>
            <person name="Bruggner R."/>
            <person name="Strausberg R."/>
        </authorList>
    </citation>
    <scope>NUCLEOTIDE SEQUENCE</scope>
    <source>
        <strain evidence="9">USDA</strain>
    </source>
</reference>
<keyword evidence="5 7" id="KW-1133">Transmembrane helix</keyword>
<evidence type="ECO:0000259" key="8">
    <source>
        <dbReference type="PROSITE" id="PS50850"/>
    </source>
</evidence>
<dbReference type="eggNOG" id="KOG0255">
    <property type="taxonomic scope" value="Eukaryota"/>
</dbReference>
<dbReference type="GO" id="GO:0022857">
    <property type="term" value="F:transmembrane transporter activity"/>
    <property type="evidence" value="ECO:0007669"/>
    <property type="project" value="InterPro"/>
</dbReference>
<keyword evidence="11" id="KW-1185">Reference proteome</keyword>
<dbReference type="Proteomes" id="UP000009046">
    <property type="component" value="Unassembled WGS sequence"/>
</dbReference>
<dbReference type="InterPro" id="IPR005828">
    <property type="entry name" value="MFS_sugar_transport-like"/>
</dbReference>
<dbReference type="RefSeq" id="XP_002424004.1">
    <property type="nucleotide sequence ID" value="XM_002423959.1"/>
</dbReference>
<evidence type="ECO:0000256" key="4">
    <source>
        <dbReference type="ARBA" id="ARBA00022692"/>
    </source>
</evidence>
<feature type="transmembrane region" description="Helical" evidence="7">
    <location>
        <begin position="362"/>
        <end position="383"/>
    </location>
</feature>
<name>E0VD10_PEDHC</name>
<organism>
    <name type="scientific">Pediculus humanus subsp. corporis</name>
    <name type="common">Body louse</name>
    <dbReference type="NCBI Taxonomy" id="121224"/>
    <lineage>
        <taxon>Eukaryota</taxon>
        <taxon>Metazoa</taxon>
        <taxon>Ecdysozoa</taxon>
        <taxon>Arthropoda</taxon>
        <taxon>Hexapoda</taxon>
        <taxon>Insecta</taxon>
        <taxon>Pterygota</taxon>
        <taxon>Neoptera</taxon>
        <taxon>Paraneoptera</taxon>
        <taxon>Psocodea</taxon>
        <taxon>Troctomorpha</taxon>
        <taxon>Phthiraptera</taxon>
        <taxon>Anoplura</taxon>
        <taxon>Pediculidae</taxon>
        <taxon>Pediculus</taxon>
    </lineage>
</organism>
<evidence type="ECO:0000256" key="1">
    <source>
        <dbReference type="ARBA" id="ARBA00004141"/>
    </source>
</evidence>
<evidence type="ECO:0000256" key="6">
    <source>
        <dbReference type="ARBA" id="ARBA00023136"/>
    </source>
</evidence>
<feature type="domain" description="Major facilitator superfamily (MFS) profile" evidence="8">
    <location>
        <begin position="84"/>
        <end position="579"/>
    </location>
</feature>
<evidence type="ECO:0000256" key="2">
    <source>
        <dbReference type="ARBA" id="ARBA00008335"/>
    </source>
</evidence>
<dbReference type="InParanoid" id="E0VD10"/>
<dbReference type="VEuPathDB" id="VectorBase:PHUM103440"/>
<dbReference type="EMBL" id="DS235070">
    <property type="protein sequence ID" value="EEB11266.1"/>
    <property type="molecule type" value="Genomic_DNA"/>
</dbReference>
<feature type="transmembrane region" description="Helical" evidence="7">
    <location>
        <begin position="438"/>
        <end position="460"/>
    </location>
</feature>
<dbReference type="STRING" id="121224.E0VD10"/>
<gene>
    <name evidence="10" type="primary">8238127</name>
    <name evidence="9" type="ORF">Phum_PHUM103440</name>
</gene>
<dbReference type="PANTHER" id="PTHR23511">
    <property type="entry name" value="SYNAPTIC VESICLE GLYCOPROTEIN 2"/>
    <property type="match status" value="1"/>
</dbReference>
<feature type="transmembrane region" description="Helical" evidence="7">
    <location>
        <begin position="122"/>
        <end position="141"/>
    </location>
</feature>